<gene>
    <name evidence="1" type="ORF">GDO81_021352</name>
</gene>
<keyword evidence="2" id="KW-1185">Reference proteome</keyword>
<protein>
    <recommendedName>
        <fullName evidence="3">Secreted protein</fullName>
    </recommendedName>
</protein>
<evidence type="ECO:0000313" key="1">
    <source>
        <dbReference type="EMBL" id="KAG8539144.1"/>
    </source>
</evidence>
<evidence type="ECO:0008006" key="3">
    <source>
        <dbReference type="Google" id="ProtNLM"/>
    </source>
</evidence>
<dbReference type="AlphaFoldDB" id="A0AAV6YVC4"/>
<dbReference type="Proteomes" id="UP000824782">
    <property type="component" value="Unassembled WGS sequence"/>
</dbReference>
<accession>A0AAV6YVC4</accession>
<proteinExistence type="predicted"/>
<comment type="caution">
    <text evidence="1">The sequence shown here is derived from an EMBL/GenBank/DDBJ whole genome shotgun (WGS) entry which is preliminary data.</text>
</comment>
<evidence type="ECO:0000313" key="2">
    <source>
        <dbReference type="Proteomes" id="UP000824782"/>
    </source>
</evidence>
<reference evidence="1" key="1">
    <citation type="thesis" date="2020" institute="ProQuest LLC" country="789 East Eisenhower Parkway, Ann Arbor, MI, USA">
        <title>Comparative Genomics and Chromosome Evolution.</title>
        <authorList>
            <person name="Mudd A.B."/>
        </authorList>
    </citation>
    <scope>NUCLEOTIDE SEQUENCE</scope>
    <source>
        <strain evidence="1">237g6f4</strain>
        <tissue evidence="1">Blood</tissue>
    </source>
</reference>
<dbReference type="EMBL" id="WNYA01016071">
    <property type="protein sequence ID" value="KAG8539144.1"/>
    <property type="molecule type" value="Genomic_DNA"/>
</dbReference>
<organism evidence="1 2">
    <name type="scientific">Engystomops pustulosus</name>
    <name type="common">Tungara frog</name>
    <name type="synonym">Physalaemus pustulosus</name>
    <dbReference type="NCBI Taxonomy" id="76066"/>
    <lineage>
        <taxon>Eukaryota</taxon>
        <taxon>Metazoa</taxon>
        <taxon>Chordata</taxon>
        <taxon>Craniata</taxon>
        <taxon>Vertebrata</taxon>
        <taxon>Euteleostomi</taxon>
        <taxon>Amphibia</taxon>
        <taxon>Batrachia</taxon>
        <taxon>Anura</taxon>
        <taxon>Neobatrachia</taxon>
        <taxon>Hyloidea</taxon>
        <taxon>Leptodactylidae</taxon>
        <taxon>Leiuperinae</taxon>
        <taxon>Engystomops</taxon>
    </lineage>
</organism>
<sequence>MASLFPSPYLACCSSYSACCLALIIIDMASEGLELSLNARPSSITGLSARCCRALMASPRAPDAAALCGRESVRTKKTPEKLNYDLSFLMLHLQ</sequence>
<name>A0AAV6YVC4_ENGPU</name>